<feature type="domain" description="Calcineurin-like phosphoesterase" evidence="7">
    <location>
        <begin position="1"/>
        <end position="157"/>
    </location>
</feature>
<dbReference type="SUPFAM" id="SSF56300">
    <property type="entry name" value="Metallo-dependent phosphatases"/>
    <property type="match status" value="1"/>
</dbReference>
<organism evidence="8 9">
    <name type="scientific">Calicophoron daubneyi</name>
    <name type="common">Rumen fluke</name>
    <name type="synonym">Paramphistomum daubneyi</name>
    <dbReference type="NCBI Taxonomy" id="300641"/>
    <lineage>
        <taxon>Eukaryota</taxon>
        <taxon>Metazoa</taxon>
        <taxon>Spiralia</taxon>
        <taxon>Lophotrochozoa</taxon>
        <taxon>Platyhelminthes</taxon>
        <taxon>Trematoda</taxon>
        <taxon>Digenea</taxon>
        <taxon>Plagiorchiida</taxon>
        <taxon>Pronocephalata</taxon>
        <taxon>Paramphistomoidea</taxon>
        <taxon>Paramphistomidae</taxon>
        <taxon>Calicophoron</taxon>
    </lineage>
</organism>
<dbReference type="GO" id="GO:0005829">
    <property type="term" value="C:cytosol"/>
    <property type="evidence" value="ECO:0007669"/>
    <property type="project" value="GOC"/>
</dbReference>
<name>A0AAV2SZH6_CALDB</name>
<reference evidence="8" key="1">
    <citation type="submission" date="2024-06" db="EMBL/GenBank/DDBJ databases">
        <authorList>
            <person name="Liu X."/>
            <person name="Lenzi L."/>
            <person name="Haldenby T S."/>
            <person name="Uol C."/>
        </authorList>
    </citation>
    <scope>NUCLEOTIDE SEQUENCE</scope>
</reference>
<evidence type="ECO:0000313" key="8">
    <source>
        <dbReference type="EMBL" id="CAL5129630.1"/>
    </source>
</evidence>
<dbReference type="EMBL" id="CAXLJL010000002">
    <property type="protein sequence ID" value="CAL5129630.1"/>
    <property type="molecule type" value="Genomic_DNA"/>
</dbReference>
<dbReference type="GO" id="GO:0030904">
    <property type="term" value="C:retromer complex"/>
    <property type="evidence" value="ECO:0007669"/>
    <property type="project" value="InterPro"/>
</dbReference>
<evidence type="ECO:0000256" key="2">
    <source>
        <dbReference type="ARBA" id="ARBA00017767"/>
    </source>
</evidence>
<dbReference type="AlphaFoldDB" id="A0AAV2SZH6"/>
<evidence type="ECO:0000259" key="7">
    <source>
        <dbReference type="Pfam" id="PF12850"/>
    </source>
</evidence>
<protein>
    <recommendedName>
        <fullName evidence="2 6">Vacuolar protein sorting-associated protein 29</fullName>
    </recommendedName>
    <alternativeName>
        <fullName evidence="5 6">Vesicle protein sorting 29</fullName>
    </alternativeName>
</protein>
<sequence length="190" mass="21264">MLVLVIGDFHIPDRKHSVHPAFKALLAPGKIQHILCTGNLTTKCVYDYLKLICGDVHVVKGEFDEGLDFPRTKVLSVGNFKIGLTSGYQIVPWGDQQSLSMLQRQLDVDILISGHTHQLETYEYDGHYFINPGSATGALTPSLKNLQPSFVLLDIEEAVIQIYVYTLVDDVPKISKTEYRKEIPMQSTCS</sequence>
<evidence type="ECO:0000256" key="5">
    <source>
        <dbReference type="ARBA" id="ARBA00031913"/>
    </source>
</evidence>
<dbReference type="InterPro" id="IPR029052">
    <property type="entry name" value="Metallo-depent_PP-like"/>
</dbReference>
<evidence type="ECO:0000256" key="1">
    <source>
        <dbReference type="ARBA" id="ARBA00005945"/>
    </source>
</evidence>
<dbReference type="PANTHER" id="PTHR11124">
    <property type="entry name" value="VACUOLAR SORTING PROTEIN VPS29"/>
    <property type="match status" value="1"/>
</dbReference>
<dbReference type="Gene3D" id="3.60.21.10">
    <property type="match status" value="1"/>
</dbReference>
<evidence type="ECO:0000256" key="4">
    <source>
        <dbReference type="ARBA" id="ARBA00022927"/>
    </source>
</evidence>
<evidence type="ECO:0000256" key="3">
    <source>
        <dbReference type="ARBA" id="ARBA00022448"/>
    </source>
</evidence>
<comment type="function">
    <text evidence="6">Component of the commander complex that is essential for endosomal recycling of transmembrane cargos; the commander complex is composed of the Csubcomplex and the retriever subcomplex. Component of the retriever complex, which is a heterotrimeric complex related to retromer cargo-selective complex (CSC) and essential for retromer-independent retrieval and recycling of numerous cargos. Component of the retromer cargo-selective complex (CSC). The CSC is believed to be the core functional component of retromer or respective retromer complex variants acting to prevent missorting of selected transmembrane cargo proteins into the lysosomal degradation pathway. In the endosomes, retriever complex drives the retrieval and recycling of NxxY-motif-containing cargo proteins by coupling to snx17, a cargo essential for the homeostatic maintenance of numerous cell surface proteins associated with processes that include cell migration, cell adhesion, nutrient supply and cell signaling. The recruitment of the retriever complex to the endosomal membrane involves Cand WASH complexes.</text>
</comment>
<dbReference type="FunFam" id="3.60.21.10:FF:000015">
    <property type="entry name" value="Vacuolar protein sorting-associated protein 29"/>
    <property type="match status" value="1"/>
</dbReference>
<evidence type="ECO:0000256" key="6">
    <source>
        <dbReference type="RuleBase" id="RU362040"/>
    </source>
</evidence>
<dbReference type="Pfam" id="PF12850">
    <property type="entry name" value="Metallophos_2"/>
    <property type="match status" value="1"/>
</dbReference>
<dbReference type="InterPro" id="IPR000979">
    <property type="entry name" value="Phosphodiesterase_MJ0936/Vps29"/>
</dbReference>
<dbReference type="CDD" id="cd07394">
    <property type="entry name" value="MPP_Vps29"/>
    <property type="match status" value="1"/>
</dbReference>
<dbReference type="InterPro" id="IPR024654">
    <property type="entry name" value="Calcineurin-like_PHP_lpxH"/>
</dbReference>
<dbReference type="GO" id="GO:0031410">
    <property type="term" value="C:cytoplasmic vesicle"/>
    <property type="evidence" value="ECO:0007669"/>
    <property type="project" value="UniProtKB-ARBA"/>
</dbReference>
<accession>A0AAV2SZH6</accession>
<dbReference type="GO" id="GO:0015031">
    <property type="term" value="P:protein transport"/>
    <property type="evidence" value="ECO:0007669"/>
    <property type="project" value="UniProtKB-KW"/>
</dbReference>
<dbReference type="InterPro" id="IPR028661">
    <property type="entry name" value="Vps29"/>
</dbReference>
<dbReference type="NCBIfam" id="TIGR00040">
    <property type="entry name" value="yfcE"/>
    <property type="match status" value="1"/>
</dbReference>
<comment type="caution">
    <text evidence="8">The sequence shown here is derived from an EMBL/GenBank/DDBJ whole genome shotgun (WGS) entry which is preliminary data.</text>
</comment>
<dbReference type="Proteomes" id="UP001497525">
    <property type="component" value="Unassembled WGS sequence"/>
</dbReference>
<evidence type="ECO:0000313" key="9">
    <source>
        <dbReference type="Proteomes" id="UP001497525"/>
    </source>
</evidence>
<comment type="similarity">
    <text evidence="1 6">Belongs to the VPS29 family.</text>
</comment>
<keyword evidence="3 6" id="KW-0813">Transport</keyword>
<gene>
    <name evidence="8" type="ORF">CDAUBV1_LOCUS657</name>
</gene>
<proteinExistence type="inferred from homology"/>
<keyword evidence="4 6" id="KW-0653">Protein transport</keyword>
<dbReference type="GO" id="GO:0042147">
    <property type="term" value="P:retrograde transport, endosome to Golgi"/>
    <property type="evidence" value="ECO:0007669"/>
    <property type="project" value="InterPro"/>
</dbReference>